<evidence type="ECO:0000256" key="3">
    <source>
        <dbReference type="SAM" id="Coils"/>
    </source>
</evidence>
<organism evidence="5 6">
    <name type="scientific">Candidatus Merdivicinus excrementipullorum</name>
    <dbReference type="NCBI Taxonomy" id="2840867"/>
    <lineage>
        <taxon>Bacteria</taxon>
        <taxon>Bacillati</taxon>
        <taxon>Bacillota</taxon>
        <taxon>Clostridia</taxon>
        <taxon>Eubacteriales</taxon>
        <taxon>Oscillospiraceae</taxon>
        <taxon>Oscillospiraceae incertae sedis</taxon>
        <taxon>Candidatus Merdivicinus</taxon>
    </lineage>
</organism>
<evidence type="ECO:0000313" key="5">
    <source>
        <dbReference type="EMBL" id="HIS75693.1"/>
    </source>
</evidence>
<evidence type="ECO:0000313" key="6">
    <source>
        <dbReference type="Proteomes" id="UP000824002"/>
    </source>
</evidence>
<name>A0A9D1FLK6_9FIRM</name>
<evidence type="ECO:0000256" key="4">
    <source>
        <dbReference type="SAM" id="MobiDB-lite"/>
    </source>
</evidence>
<dbReference type="EMBL" id="DVJP01000022">
    <property type="protein sequence ID" value="HIS75693.1"/>
    <property type="molecule type" value="Genomic_DNA"/>
</dbReference>
<feature type="compositionally biased region" description="Low complexity" evidence="4">
    <location>
        <begin position="20"/>
        <end position="45"/>
    </location>
</feature>
<comment type="caution">
    <text evidence="5">The sequence shown here is derived from an EMBL/GenBank/DDBJ whole genome shotgun (WGS) entry which is preliminary data.</text>
</comment>
<keyword evidence="3" id="KW-0175">Coiled coil</keyword>
<sequence>MSELEQVPTLTLDFEEAVQQATAPAAPAAPTLAAAAPAQVQQAAPAEPPEPVLSPAEEKAVQEFLPKIELSNSSVIVQYGSGAQKKIADFSENVLSTVRTKDLGEVGQILTDVVTQLKDFDVEEEEKGFFGFFKRSANKMTALKAKYDKAESNVNHICEVLEAHQVQLLKDVSMLDKMYEMNKTYFKELSLYIIAGKRKLKEVREGELAQLMQKAAQSGLPEDAQAVNDLNALCDRFEKKIHDLELTRMISIQTAPQIRLVQNNDTLMSDKIQSTLVNTIPLWKSQMVLALGVEHSRQAAEAQRAVSNMTNELLRRNADTLKMATIDTAKESERGIVDMETLRHTNESLITTLDEVIRIQEEGRQKRREAEVELVKLENDLKQKLLSIQR</sequence>
<reference evidence="5" key="1">
    <citation type="submission" date="2020-10" db="EMBL/GenBank/DDBJ databases">
        <authorList>
            <person name="Gilroy R."/>
        </authorList>
    </citation>
    <scope>NUCLEOTIDE SEQUENCE</scope>
    <source>
        <strain evidence="5">CHK199-13235</strain>
    </source>
</reference>
<dbReference type="Pfam" id="PF05816">
    <property type="entry name" value="TelA"/>
    <property type="match status" value="1"/>
</dbReference>
<protein>
    <submittedName>
        <fullName evidence="5">Toxic anion resistance protein</fullName>
    </submittedName>
</protein>
<dbReference type="PIRSF" id="PIRSF026508">
    <property type="entry name" value="TelA"/>
    <property type="match status" value="1"/>
</dbReference>
<feature type="region of interest" description="Disordered" evidence="4">
    <location>
        <begin position="20"/>
        <end position="54"/>
    </location>
</feature>
<dbReference type="AlphaFoldDB" id="A0A9D1FLK6"/>
<gene>
    <name evidence="5" type="ORF">IAB51_02680</name>
</gene>
<comment type="similarity">
    <text evidence="1 2">Belongs to the TelA family.</text>
</comment>
<dbReference type="PANTHER" id="PTHR38432:SF1">
    <property type="entry name" value="TELA-LIKE PROTEIN SAOUHSC_01408"/>
    <property type="match status" value="1"/>
</dbReference>
<accession>A0A9D1FLK6</accession>
<evidence type="ECO:0000256" key="2">
    <source>
        <dbReference type="PIRNR" id="PIRNR026508"/>
    </source>
</evidence>
<evidence type="ECO:0000256" key="1">
    <source>
        <dbReference type="ARBA" id="ARBA00005541"/>
    </source>
</evidence>
<reference evidence="5" key="2">
    <citation type="journal article" date="2021" name="PeerJ">
        <title>Extensive microbial diversity within the chicken gut microbiome revealed by metagenomics and culture.</title>
        <authorList>
            <person name="Gilroy R."/>
            <person name="Ravi A."/>
            <person name="Getino M."/>
            <person name="Pursley I."/>
            <person name="Horton D.L."/>
            <person name="Alikhan N.F."/>
            <person name="Baker D."/>
            <person name="Gharbi K."/>
            <person name="Hall N."/>
            <person name="Watson M."/>
            <person name="Adriaenssens E.M."/>
            <person name="Foster-Nyarko E."/>
            <person name="Jarju S."/>
            <person name="Secka A."/>
            <person name="Antonio M."/>
            <person name="Oren A."/>
            <person name="Chaudhuri R.R."/>
            <person name="La Ragione R."/>
            <person name="Hildebrand F."/>
            <person name="Pallen M.J."/>
        </authorList>
    </citation>
    <scope>NUCLEOTIDE SEQUENCE</scope>
    <source>
        <strain evidence="5">CHK199-13235</strain>
    </source>
</reference>
<feature type="coiled-coil region" evidence="3">
    <location>
        <begin position="360"/>
        <end position="387"/>
    </location>
</feature>
<dbReference type="Proteomes" id="UP000824002">
    <property type="component" value="Unassembled WGS sequence"/>
</dbReference>
<proteinExistence type="inferred from homology"/>
<dbReference type="InterPro" id="IPR008863">
    <property type="entry name" value="Toxic_anion-R_TelA"/>
</dbReference>
<dbReference type="PANTHER" id="PTHR38432">
    <property type="entry name" value="TELA-LIKE PROTEIN SAOUHSC_01408"/>
    <property type="match status" value="1"/>
</dbReference>